<evidence type="ECO:0000313" key="4">
    <source>
        <dbReference type="Proteomes" id="UP001153642"/>
    </source>
</evidence>
<evidence type="ECO:0000256" key="1">
    <source>
        <dbReference type="SAM" id="SignalP"/>
    </source>
</evidence>
<dbReference type="Pfam" id="PF03009">
    <property type="entry name" value="GDPD"/>
    <property type="match status" value="1"/>
</dbReference>
<feature type="domain" description="GP-PDE" evidence="2">
    <location>
        <begin position="31"/>
        <end position="260"/>
    </location>
</feature>
<dbReference type="InterPro" id="IPR017946">
    <property type="entry name" value="PLC-like_Pdiesterase_TIM-brl"/>
</dbReference>
<feature type="signal peptide" evidence="1">
    <location>
        <begin position="1"/>
        <end position="29"/>
    </location>
</feature>
<gene>
    <name evidence="3" type="ORF">OSR52_01860</name>
</gene>
<dbReference type="Gene3D" id="3.20.20.190">
    <property type="entry name" value="Phosphatidylinositol (PI) phosphodiesterase"/>
    <property type="match status" value="1"/>
</dbReference>
<dbReference type="PANTHER" id="PTHR46211">
    <property type="entry name" value="GLYCEROPHOSPHORYL DIESTER PHOSPHODIESTERASE"/>
    <property type="match status" value="1"/>
</dbReference>
<feature type="chain" id="PRO_5045801038" evidence="1">
    <location>
        <begin position="30"/>
        <end position="261"/>
    </location>
</feature>
<comment type="caution">
    <text evidence="3">The sequence shown here is derived from an EMBL/GenBank/DDBJ whole genome shotgun (WGS) entry which is preliminary data.</text>
</comment>
<dbReference type="PROSITE" id="PS51257">
    <property type="entry name" value="PROKAR_LIPOPROTEIN"/>
    <property type="match status" value="1"/>
</dbReference>
<accession>A0ABT6FMW2</accession>
<dbReference type="EMBL" id="JAPMUA010000001">
    <property type="protein sequence ID" value="MDG3584596.1"/>
    <property type="molecule type" value="Genomic_DNA"/>
</dbReference>
<evidence type="ECO:0000259" key="2">
    <source>
        <dbReference type="PROSITE" id="PS51704"/>
    </source>
</evidence>
<dbReference type="SUPFAM" id="SSF51695">
    <property type="entry name" value="PLC-like phosphodiesterases"/>
    <property type="match status" value="1"/>
</dbReference>
<dbReference type="InterPro" id="IPR030395">
    <property type="entry name" value="GP_PDE_dom"/>
</dbReference>
<dbReference type="PANTHER" id="PTHR46211:SF1">
    <property type="entry name" value="GLYCEROPHOSPHODIESTER PHOSPHODIESTERASE, CYTOPLASMIC"/>
    <property type="match status" value="1"/>
</dbReference>
<proteinExistence type="predicted"/>
<name>A0ABT6FMW2_9FLAO</name>
<dbReference type="Proteomes" id="UP001153642">
    <property type="component" value="Unassembled WGS sequence"/>
</dbReference>
<protein>
    <submittedName>
        <fullName evidence="3">Glycerophosphodiester phosphodiesterase family protein</fullName>
    </submittedName>
</protein>
<dbReference type="PROSITE" id="PS51704">
    <property type="entry name" value="GP_PDE"/>
    <property type="match status" value="1"/>
</dbReference>
<evidence type="ECO:0000313" key="3">
    <source>
        <dbReference type="EMBL" id="MDG3584596.1"/>
    </source>
</evidence>
<keyword evidence="4" id="KW-1185">Reference proteome</keyword>
<organism evidence="3 4">
    <name type="scientific">Galbibacter pacificus</name>
    <dbReference type="NCBI Taxonomy" id="2996052"/>
    <lineage>
        <taxon>Bacteria</taxon>
        <taxon>Pseudomonadati</taxon>
        <taxon>Bacteroidota</taxon>
        <taxon>Flavobacteriia</taxon>
        <taxon>Flavobacteriales</taxon>
        <taxon>Flavobacteriaceae</taxon>
        <taxon>Galbibacter</taxon>
    </lineage>
</organism>
<keyword evidence="1" id="KW-0732">Signal</keyword>
<sequence>MNLTKLIKKHFIYAISGTALLLISCSENATNPTIAHRGAWKKQQVPENSIASLKHAINLGCYGSEFDVHLTKDSIMVVNHDKDFQGLDIETSTYKELLSKSLSNGEKTPTLKAYLEEGLKQHKTKLILEIKTAPSGKQRTLTLTKMAVDMVHELNGSEMVEYICFDYDAGKLVHQLDANAPVAYLKGDIAPNKAKLDGYTGIDYNINVFREHPEWVKEAHDEKMTVNVWTVNNAEDMKDMLKLEADFITTDAPEKLMEITQ</sequence>
<dbReference type="RefSeq" id="WP_277898354.1">
    <property type="nucleotide sequence ID" value="NZ_JAPMUA010000001.1"/>
</dbReference>
<reference evidence="3" key="1">
    <citation type="submission" date="2022-11" db="EMBL/GenBank/DDBJ databases">
        <title>High-quality draft genome sequence of Galbibacter sp. strain CMA-7.</title>
        <authorList>
            <person name="Wei L."/>
            <person name="Dong C."/>
            <person name="Shao Z."/>
        </authorList>
    </citation>
    <scope>NUCLEOTIDE SEQUENCE</scope>
    <source>
        <strain evidence="3">CMA-7</strain>
    </source>
</reference>